<dbReference type="Proteomes" id="UP001165122">
    <property type="component" value="Unassembled WGS sequence"/>
</dbReference>
<protein>
    <recommendedName>
        <fullName evidence="2">LarA-like N-terminal domain-containing protein</fullName>
    </recommendedName>
</protein>
<dbReference type="InterPro" id="IPR043166">
    <property type="entry name" value="LarA-like_C"/>
</dbReference>
<evidence type="ECO:0000313" key="3">
    <source>
        <dbReference type="EMBL" id="GMH67566.1"/>
    </source>
</evidence>
<comment type="caution">
    <text evidence="3">The sequence shown here is derived from an EMBL/GenBank/DDBJ whole genome shotgun (WGS) entry which is preliminary data.</text>
</comment>
<feature type="compositionally biased region" description="Gly residues" evidence="1">
    <location>
        <begin position="450"/>
        <end position="459"/>
    </location>
</feature>
<dbReference type="Pfam" id="PF09861">
    <property type="entry name" value="Lar_N"/>
    <property type="match status" value="1"/>
</dbReference>
<evidence type="ECO:0000256" key="1">
    <source>
        <dbReference type="SAM" id="MobiDB-lite"/>
    </source>
</evidence>
<dbReference type="InterPro" id="IPR018657">
    <property type="entry name" value="LarA-like_N"/>
</dbReference>
<feature type="region of interest" description="Disordered" evidence="1">
    <location>
        <begin position="445"/>
        <end position="479"/>
    </location>
</feature>
<dbReference type="AlphaFoldDB" id="A0A9W7A7V4"/>
<dbReference type="PANTHER" id="PTHR33171">
    <property type="entry name" value="LAR_N DOMAIN-CONTAINING PROTEIN"/>
    <property type="match status" value="1"/>
</dbReference>
<accession>A0A9W7A7V4</accession>
<dbReference type="Gene3D" id="3.40.50.11440">
    <property type="match status" value="1"/>
</dbReference>
<organism evidence="3 4">
    <name type="scientific">Triparma laevis f. longispina</name>
    <dbReference type="NCBI Taxonomy" id="1714387"/>
    <lineage>
        <taxon>Eukaryota</taxon>
        <taxon>Sar</taxon>
        <taxon>Stramenopiles</taxon>
        <taxon>Ochrophyta</taxon>
        <taxon>Bolidophyceae</taxon>
        <taxon>Parmales</taxon>
        <taxon>Triparmaceae</taxon>
        <taxon>Triparma</taxon>
    </lineage>
</organism>
<dbReference type="Gene3D" id="3.90.226.30">
    <property type="match status" value="1"/>
</dbReference>
<gene>
    <name evidence="3" type="ORF">TrLO_g9402</name>
</gene>
<dbReference type="OrthoDB" id="190718at2759"/>
<dbReference type="EMBL" id="BRXW01000575">
    <property type="protein sequence ID" value="GMH67566.1"/>
    <property type="molecule type" value="Genomic_DNA"/>
</dbReference>
<dbReference type="GO" id="GO:0050043">
    <property type="term" value="F:lactate racemase activity"/>
    <property type="evidence" value="ECO:0007669"/>
    <property type="project" value="InterPro"/>
</dbReference>
<evidence type="ECO:0000259" key="2">
    <source>
        <dbReference type="Pfam" id="PF09861"/>
    </source>
</evidence>
<reference evidence="4" key="1">
    <citation type="journal article" date="2023" name="Commun. Biol.">
        <title>Genome analysis of Parmales, the sister group of diatoms, reveals the evolutionary specialization of diatoms from phago-mixotrophs to photoautotrophs.</title>
        <authorList>
            <person name="Ban H."/>
            <person name="Sato S."/>
            <person name="Yoshikawa S."/>
            <person name="Yamada K."/>
            <person name="Nakamura Y."/>
            <person name="Ichinomiya M."/>
            <person name="Sato N."/>
            <person name="Blanc-Mathieu R."/>
            <person name="Endo H."/>
            <person name="Kuwata A."/>
            <person name="Ogata H."/>
        </authorList>
    </citation>
    <scope>NUCLEOTIDE SEQUENCE [LARGE SCALE GENOMIC DNA]</scope>
    <source>
        <strain evidence="4">NIES 3700</strain>
    </source>
</reference>
<sequence>MVFEKVLPPAGSSCISDELLKSSIDRFLSIAKSKSPSLPLTGGSCLLLPPDFTRYHSSAGKISSMLYSSMPNDETNTGPKVTDCMPALGTHAPMTPEQCKIMFGEEMCKSDIFRVHDWRNDVVTIGHAPAEMVEAATNGMVKKKWPAQLNKLVWEGKHDMIFSIGQVVPHEVMGMANYNKNLFVGVGGLDAINLSHFIGAVYGMENMMGKANNPLKDILNYASENFLENKLPLFYILTVMGTNAESGELEMKGLFFGNDIQCYLEACELSLLTNFTMLQEAPMKVVVHLDEKEFQSTWLGNKSIYRTRMAIATGGELIVLAPGVKRFGEDDGCDVLIRSYGYVGTPAIMQLMNENEDLQNNLSVVAHLIHGSSEGRFDITYCPGALSKVEIEKAGFKYGDLEEMQGKYGGLKDGWNMVDGEKIYYISNPALGLWAHESRFEKGLEKTEEGAGGGVGGEVKVGEQQVGVGGSGGVGGNRG</sequence>
<feature type="domain" description="LarA-like N-terminal" evidence="2">
    <location>
        <begin position="41"/>
        <end position="198"/>
    </location>
</feature>
<evidence type="ECO:0000313" key="4">
    <source>
        <dbReference type="Proteomes" id="UP001165122"/>
    </source>
</evidence>
<dbReference type="InterPro" id="IPR048068">
    <property type="entry name" value="LarA-like"/>
</dbReference>
<proteinExistence type="predicted"/>
<keyword evidence="4" id="KW-1185">Reference proteome</keyword>
<dbReference type="PANTHER" id="PTHR33171:SF17">
    <property type="entry name" value="LARA-LIKE N-TERMINAL DOMAIN-CONTAINING PROTEIN"/>
    <property type="match status" value="1"/>
</dbReference>
<name>A0A9W7A7V4_9STRA</name>
<feature type="compositionally biased region" description="Gly residues" evidence="1">
    <location>
        <begin position="467"/>
        <end position="479"/>
    </location>
</feature>